<evidence type="ECO:0000256" key="7">
    <source>
        <dbReference type="SAM" id="Coils"/>
    </source>
</evidence>
<dbReference type="InterPro" id="IPR003753">
    <property type="entry name" value="Exonuc_VII_L"/>
</dbReference>
<evidence type="ECO:0000313" key="11">
    <source>
        <dbReference type="Proteomes" id="UP000013097"/>
    </source>
</evidence>
<keyword evidence="3 5" id="KW-0378">Hydrolase</keyword>
<feature type="domain" description="OB-fold nucleic acid binding" evidence="9">
    <location>
        <begin position="7"/>
        <end position="101"/>
    </location>
</feature>
<evidence type="ECO:0000259" key="9">
    <source>
        <dbReference type="Pfam" id="PF13742"/>
    </source>
</evidence>
<keyword evidence="7" id="KW-0175">Coiled coil</keyword>
<comment type="subcellular location">
    <subcellularLocation>
        <location evidence="5 6">Cytoplasm</location>
    </subcellularLocation>
</comment>
<dbReference type="Pfam" id="PF13742">
    <property type="entry name" value="tRNA_anti_2"/>
    <property type="match status" value="1"/>
</dbReference>
<dbReference type="EC" id="3.1.11.6" evidence="5"/>
<comment type="catalytic activity">
    <reaction evidence="5 6">
        <text>Exonucleolytic cleavage in either 5'- to 3'- or 3'- to 5'-direction to yield nucleoside 5'-phosphates.</text>
        <dbReference type="EC" id="3.1.11.6"/>
    </reaction>
</comment>
<dbReference type="HOGENOM" id="CLU_023625_2_0_9"/>
<dbReference type="NCBIfam" id="TIGR00237">
    <property type="entry name" value="xseA"/>
    <property type="match status" value="1"/>
</dbReference>
<sequence>MKIKVLAVSEVNNYIKKITENDFILNNLSVKGEISNLKYHSSGHIYFSLKDDFSKINCIMFKSDAIELDFKLKEGLDVIIKGRVSIYPQNGSLQLYCREIEEVGLGDLHVKFEKLKKKLYDEGLFDEKYKKDIPVNPSRIGVVTAETGAAIRDIINVTRRRNKGCDIVLYPAKVQGEGGFNTIIEGIEYFNKKKSVEVIIIGRGGGSLEELWNFNEEKLAYAIFNSKLPIISAVGHEVDFTISDFVADVRAATPSQGAEIAVINTKEIEMELKSINTLLNKKIESIIENEKRDLKGKFKLISLNSPKVRISNSFLEIDSLKEELNRRIREKLEKEKMKISEYNNLLNANNPLNILDKGFSLIKRNGITIKETKELLKSENIEIVLKDGSVSGKFKANGGEDYGKKS</sequence>
<evidence type="ECO:0000256" key="1">
    <source>
        <dbReference type="ARBA" id="ARBA00022490"/>
    </source>
</evidence>
<keyword evidence="2 5" id="KW-0540">Nuclease</keyword>
<evidence type="ECO:0000256" key="5">
    <source>
        <dbReference type="HAMAP-Rule" id="MF_00378"/>
    </source>
</evidence>
<dbReference type="GO" id="GO:0009318">
    <property type="term" value="C:exodeoxyribonuclease VII complex"/>
    <property type="evidence" value="ECO:0007669"/>
    <property type="project" value="UniProtKB-UniRule"/>
</dbReference>
<comment type="function">
    <text evidence="5">Bidirectionally degrades single-stranded DNA into large acid-insoluble oligonucleotides, which are then degraded further into small acid-soluble oligonucleotides.</text>
</comment>
<evidence type="ECO:0000256" key="6">
    <source>
        <dbReference type="RuleBase" id="RU004355"/>
    </source>
</evidence>
<gene>
    <name evidence="5" type="primary">xseA</name>
    <name evidence="10" type="ORF">HMPREF1092_01222</name>
</gene>
<comment type="caution">
    <text evidence="10">The sequence shown here is derived from an EMBL/GenBank/DDBJ whole genome shotgun (WGS) entry which is preliminary data.</text>
</comment>
<evidence type="ECO:0000259" key="8">
    <source>
        <dbReference type="Pfam" id="PF02601"/>
    </source>
</evidence>
<dbReference type="RefSeq" id="WP_002597723.1">
    <property type="nucleotide sequence ID" value="NZ_KB850956.1"/>
</dbReference>
<keyword evidence="11" id="KW-1185">Reference proteome</keyword>
<proteinExistence type="inferred from homology"/>
<dbReference type="eggNOG" id="COG1570">
    <property type="taxonomic scope" value="Bacteria"/>
</dbReference>
<dbReference type="PATRIC" id="fig|999411.4.peg.1195"/>
<dbReference type="EMBL" id="AGYT01000008">
    <property type="protein sequence ID" value="ENZ01987.1"/>
    <property type="molecule type" value="Genomic_DNA"/>
</dbReference>
<dbReference type="InterPro" id="IPR025824">
    <property type="entry name" value="OB-fold_nuc-bd_dom"/>
</dbReference>
<keyword evidence="1 5" id="KW-0963">Cytoplasm</keyword>
<dbReference type="Proteomes" id="UP000013097">
    <property type="component" value="Unassembled WGS sequence"/>
</dbReference>
<reference evidence="10 11" key="1">
    <citation type="submission" date="2013-01" db="EMBL/GenBank/DDBJ databases">
        <title>The Genome Sequence of Clostridium colicanis 209318.</title>
        <authorList>
            <consortium name="The Broad Institute Genome Sequencing Platform"/>
            <person name="Earl A."/>
            <person name="Ward D."/>
            <person name="Feldgarden M."/>
            <person name="Gevers D."/>
            <person name="Courvalin P."/>
            <person name="Lambert T."/>
            <person name="Walker B."/>
            <person name="Young S.K."/>
            <person name="Zeng Q."/>
            <person name="Gargeya S."/>
            <person name="Fitzgerald M."/>
            <person name="Haas B."/>
            <person name="Abouelleil A."/>
            <person name="Alvarado L."/>
            <person name="Arachchi H.M."/>
            <person name="Berlin A.M."/>
            <person name="Chapman S.B."/>
            <person name="Dewar J."/>
            <person name="Goldberg J."/>
            <person name="Griggs A."/>
            <person name="Gujja S."/>
            <person name="Hansen M."/>
            <person name="Howarth C."/>
            <person name="Imamovic A."/>
            <person name="Larimer J."/>
            <person name="McCowan C."/>
            <person name="Murphy C."/>
            <person name="Neiman D."/>
            <person name="Pearson M."/>
            <person name="Priest M."/>
            <person name="Roberts A."/>
            <person name="Saif S."/>
            <person name="Shea T."/>
            <person name="Sisk P."/>
            <person name="Sykes S."/>
            <person name="Wortman J."/>
            <person name="Nusbaum C."/>
            <person name="Birren B."/>
        </authorList>
    </citation>
    <scope>NUCLEOTIDE SEQUENCE [LARGE SCALE GENOMIC DNA]</scope>
    <source>
        <strain evidence="10 11">209318</strain>
    </source>
</reference>
<dbReference type="InterPro" id="IPR020579">
    <property type="entry name" value="Exonuc_VII_lsu_C"/>
</dbReference>
<organism evidence="10 11">
    <name type="scientific">Clostridium thermobutyricum</name>
    <dbReference type="NCBI Taxonomy" id="29372"/>
    <lineage>
        <taxon>Bacteria</taxon>
        <taxon>Bacillati</taxon>
        <taxon>Bacillota</taxon>
        <taxon>Clostridia</taxon>
        <taxon>Eubacteriales</taxon>
        <taxon>Clostridiaceae</taxon>
        <taxon>Clostridium</taxon>
    </lineage>
</organism>
<dbReference type="Pfam" id="PF02601">
    <property type="entry name" value="Exonuc_VII_L"/>
    <property type="match status" value="1"/>
</dbReference>
<dbReference type="CDD" id="cd04489">
    <property type="entry name" value="ExoVII_LU_OBF"/>
    <property type="match status" value="1"/>
</dbReference>
<feature type="coiled-coil region" evidence="7">
    <location>
        <begin position="317"/>
        <end position="345"/>
    </location>
</feature>
<comment type="subunit">
    <text evidence="5">Heterooligomer composed of large and small subunits.</text>
</comment>
<dbReference type="AlphaFoldDB" id="N9Y2B7"/>
<name>N9Y2B7_9CLOT</name>
<dbReference type="GO" id="GO:0003676">
    <property type="term" value="F:nucleic acid binding"/>
    <property type="evidence" value="ECO:0007669"/>
    <property type="project" value="InterPro"/>
</dbReference>
<evidence type="ECO:0000256" key="4">
    <source>
        <dbReference type="ARBA" id="ARBA00022839"/>
    </source>
</evidence>
<evidence type="ECO:0000313" key="10">
    <source>
        <dbReference type="EMBL" id="ENZ01987.1"/>
    </source>
</evidence>
<keyword evidence="4 5" id="KW-0269">Exonuclease</keyword>
<dbReference type="PANTHER" id="PTHR30008">
    <property type="entry name" value="EXODEOXYRIBONUCLEASE 7 LARGE SUBUNIT"/>
    <property type="match status" value="1"/>
</dbReference>
<dbReference type="HAMAP" id="MF_00378">
    <property type="entry name" value="Exonuc_7_L"/>
    <property type="match status" value="1"/>
</dbReference>
<dbReference type="GO" id="GO:0008855">
    <property type="term" value="F:exodeoxyribonuclease VII activity"/>
    <property type="evidence" value="ECO:0007669"/>
    <property type="project" value="UniProtKB-UniRule"/>
</dbReference>
<evidence type="ECO:0000256" key="3">
    <source>
        <dbReference type="ARBA" id="ARBA00022801"/>
    </source>
</evidence>
<comment type="similarity">
    <text evidence="5 6">Belongs to the XseA family.</text>
</comment>
<dbReference type="GO" id="GO:0005737">
    <property type="term" value="C:cytoplasm"/>
    <property type="evidence" value="ECO:0007669"/>
    <property type="project" value="UniProtKB-SubCell"/>
</dbReference>
<evidence type="ECO:0000256" key="2">
    <source>
        <dbReference type="ARBA" id="ARBA00022722"/>
    </source>
</evidence>
<dbReference type="GO" id="GO:0006308">
    <property type="term" value="P:DNA catabolic process"/>
    <property type="evidence" value="ECO:0007669"/>
    <property type="project" value="UniProtKB-UniRule"/>
</dbReference>
<accession>N9Y2B7</accession>
<protein>
    <recommendedName>
        <fullName evidence="5">Exodeoxyribonuclease 7 large subunit</fullName>
        <ecNumber evidence="5">3.1.11.6</ecNumber>
    </recommendedName>
    <alternativeName>
        <fullName evidence="5">Exodeoxyribonuclease VII large subunit</fullName>
        <shortName evidence="5">Exonuclease VII large subunit</shortName>
    </alternativeName>
</protein>
<dbReference type="PANTHER" id="PTHR30008:SF0">
    <property type="entry name" value="EXODEOXYRIBONUCLEASE 7 LARGE SUBUNIT"/>
    <property type="match status" value="1"/>
</dbReference>
<feature type="domain" description="Exonuclease VII large subunit C-terminal" evidence="8">
    <location>
        <begin position="124"/>
        <end position="343"/>
    </location>
</feature>